<reference evidence="3" key="1">
    <citation type="submission" date="2014-11" db="EMBL/GenBank/DDBJ databases">
        <authorList>
            <person name="Otto D Thomas"/>
            <person name="Naeem Raeece"/>
        </authorList>
    </citation>
    <scope>NUCLEOTIDE SEQUENCE</scope>
</reference>
<feature type="transmembrane region" description="Helical" evidence="2">
    <location>
        <begin position="303"/>
        <end position="324"/>
    </location>
</feature>
<feature type="compositionally biased region" description="Low complexity" evidence="1">
    <location>
        <begin position="95"/>
        <end position="106"/>
    </location>
</feature>
<feature type="region of interest" description="Disordered" evidence="1">
    <location>
        <begin position="95"/>
        <end position="117"/>
    </location>
</feature>
<dbReference type="AlphaFoldDB" id="A0A0G4HVB0"/>
<evidence type="ECO:0000256" key="2">
    <source>
        <dbReference type="SAM" id="Phobius"/>
    </source>
</evidence>
<evidence type="ECO:0000313" key="3">
    <source>
        <dbReference type="EMBL" id="CEM48397.1"/>
    </source>
</evidence>
<keyword evidence="2" id="KW-0812">Transmembrane</keyword>
<feature type="transmembrane region" description="Helical" evidence="2">
    <location>
        <begin position="211"/>
        <end position="238"/>
    </location>
</feature>
<feature type="transmembrane region" description="Helical" evidence="2">
    <location>
        <begin position="259"/>
        <end position="283"/>
    </location>
</feature>
<protein>
    <submittedName>
        <fullName evidence="3">Uncharacterized protein</fullName>
    </submittedName>
</protein>
<evidence type="ECO:0000256" key="1">
    <source>
        <dbReference type="SAM" id="MobiDB-lite"/>
    </source>
</evidence>
<keyword evidence="2" id="KW-1133">Transmembrane helix</keyword>
<gene>
    <name evidence="3" type="ORF">Cvel_8819</name>
</gene>
<feature type="transmembrane region" description="Helical" evidence="2">
    <location>
        <begin position="45"/>
        <end position="64"/>
    </location>
</feature>
<dbReference type="VEuPathDB" id="CryptoDB:Cvel_8819"/>
<feature type="compositionally biased region" description="Basic and acidic residues" evidence="1">
    <location>
        <begin position="1"/>
        <end position="13"/>
    </location>
</feature>
<keyword evidence="2" id="KW-0472">Membrane</keyword>
<accession>A0A0G4HVB0</accession>
<proteinExistence type="predicted"/>
<name>A0A0G4HVB0_9ALVE</name>
<feature type="transmembrane region" description="Helical" evidence="2">
    <location>
        <begin position="161"/>
        <end position="191"/>
    </location>
</feature>
<sequence length="386" mass="42670">MRRVGQGDRRAGETEAAPASARAHTKAFGSTAPGSKPVYVVWRPLLAFHLVVAFLFAFSVLWGVRSYEVKYRTNRDKKLITLQAGKVADFFYASPSVSSSPSSPTEDGGRAEGGGEADPALMLSEEAGGTGSGADARRVPVSCPAVPSLFSSGPCYIGRKLFYGLLMSGSSMVSTHMIAFASCLVAMLLSPFKPVEQFEKAMPQLKSKNEYYIGLRIFAFARLLSYCLLAIFRILILYRTFGFLEKVLMHKGHDFSDHIVLFYMHLFIATTECWVQMSIDGFFSFRVEVSKPGQTLVESISNLPLRFSMFHLLLEVCVMNFLAFKTAANFHTPSETIMGLIVGLIGIGGGAGMIVFALLHTGFWRSFFYAFNQRVEQRWAFFDESG</sequence>
<feature type="region of interest" description="Disordered" evidence="1">
    <location>
        <begin position="1"/>
        <end position="31"/>
    </location>
</feature>
<feature type="transmembrane region" description="Helical" evidence="2">
    <location>
        <begin position="336"/>
        <end position="359"/>
    </location>
</feature>
<organism evidence="3">
    <name type="scientific">Chromera velia CCMP2878</name>
    <dbReference type="NCBI Taxonomy" id="1169474"/>
    <lineage>
        <taxon>Eukaryota</taxon>
        <taxon>Sar</taxon>
        <taxon>Alveolata</taxon>
        <taxon>Colpodellida</taxon>
        <taxon>Chromeraceae</taxon>
        <taxon>Chromera</taxon>
    </lineage>
</organism>
<dbReference type="EMBL" id="CDMZ01004019">
    <property type="protein sequence ID" value="CEM48397.1"/>
    <property type="molecule type" value="Genomic_DNA"/>
</dbReference>